<name>A0ACA9JWY8_9GLOM</name>
<keyword evidence="2" id="KW-1185">Reference proteome</keyword>
<organism evidence="1 2">
    <name type="scientific">Dentiscutata heterogama</name>
    <dbReference type="NCBI Taxonomy" id="1316150"/>
    <lineage>
        <taxon>Eukaryota</taxon>
        <taxon>Fungi</taxon>
        <taxon>Fungi incertae sedis</taxon>
        <taxon>Mucoromycota</taxon>
        <taxon>Glomeromycotina</taxon>
        <taxon>Glomeromycetes</taxon>
        <taxon>Diversisporales</taxon>
        <taxon>Gigasporaceae</taxon>
        <taxon>Dentiscutata</taxon>
    </lineage>
</organism>
<evidence type="ECO:0000313" key="1">
    <source>
        <dbReference type="EMBL" id="CAG8440485.1"/>
    </source>
</evidence>
<dbReference type="EMBL" id="CAJVPU010000092">
    <property type="protein sequence ID" value="CAG8440485.1"/>
    <property type="molecule type" value="Genomic_DNA"/>
</dbReference>
<comment type="caution">
    <text evidence="1">The sequence shown here is derived from an EMBL/GenBank/DDBJ whole genome shotgun (WGS) entry which is preliminary data.</text>
</comment>
<reference evidence="1" key="1">
    <citation type="submission" date="2021-06" db="EMBL/GenBank/DDBJ databases">
        <authorList>
            <person name="Kallberg Y."/>
            <person name="Tangrot J."/>
            <person name="Rosling A."/>
        </authorList>
    </citation>
    <scope>NUCLEOTIDE SEQUENCE</scope>
    <source>
        <strain evidence="1">IL203A</strain>
    </source>
</reference>
<protein>
    <submittedName>
        <fullName evidence="1">15139_t:CDS:1</fullName>
    </submittedName>
</protein>
<sequence>MPSKLFELEPRSFTHHAKRDEEFTGSVTSFEVSVGARGNQKYGQ</sequence>
<accession>A0ACA9JWY8</accession>
<dbReference type="Proteomes" id="UP000789702">
    <property type="component" value="Unassembled WGS sequence"/>
</dbReference>
<evidence type="ECO:0000313" key="2">
    <source>
        <dbReference type="Proteomes" id="UP000789702"/>
    </source>
</evidence>
<gene>
    <name evidence="1" type="ORF">DHETER_LOCUS219</name>
</gene>
<proteinExistence type="predicted"/>